<dbReference type="InterPro" id="IPR004871">
    <property type="entry name" value="RSE1/DDB1/CPSF1_C"/>
</dbReference>
<dbReference type="Proteomes" id="UP000324585">
    <property type="component" value="Unassembled WGS sequence"/>
</dbReference>
<dbReference type="InterPro" id="IPR015943">
    <property type="entry name" value="WD40/YVTN_repeat-like_dom_sf"/>
</dbReference>
<dbReference type="Gene3D" id="2.130.10.10">
    <property type="entry name" value="YVTN repeat-like/Quinoprotein amine dehydrogenase"/>
    <property type="match status" value="1"/>
</dbReference>
<dbReference type="PANTHER" id="PTHR10644">
    <property type="entry name" value="DNA REPAIR/RNA PROCESSING CPSF FAMILY"/>
    <property type="match status" value="1"/>
</dbReference>
<dbReference type="AlphaFoldDB" id="A0A5J4YV11"/>
<evidence type="ECO:0000313" key="2">
    <source>
        <dbReference type="EMBL" id="KAA8495095.1"/>
    </source>
</evidence>
<protein>
    <submittedName>
        <fullName evidence="2">Putative splicing factor 3B subunit 3</fullName>
    </submittedName>
</protein>
<dbReference type="EMBL" id="VRMN01000004">
    <property type="protein sequence ID" value="KAA8495095.1"/>
    <property type="molecule type" value="Genomic_DNA"/>
</dbReference>
<keyword evidence="3" id="KW-1185">Reference proteome</keyword>
<gene>
    <name evidence="2" type="ORF">FVE85_3336</name>
</gene>
<organism evidence="2 3">
    <name type="scientific">Porphyridium purpureum</name>
    <name type="common">Red alga</name>
    <name type="synonym">Porphyridium cruentum</name>
    <dbReference type="NCBI Taxonomy" id="35688"/>
    <lineage>
        <taxon>Eukaryota</taxon>
        <taxon>Rhodophyta</taxon>
        <taxon>Bangiophyceae</taxon>
        <taxon>Porphyridiales</taxon>
        <taxon>Porphyridiaceae</taxon>
        <taxon>Porphyridium</taxon>
    </lineage>
</organism>
<dbReference type="OrthoDB" id="436637at2759"/>
<proteinExistence type="predicted"/>
<evidence type="ECO:0000313" key="3">
    <source>
        <dbReference type="Proteomes" id="UP000324585"/>
    </source>
</evidence>
<reference evidence="3" key="1">
    <citation type="journal article" date="2019" name="Nat. Commun.">
        <title>Expansion of phycobilisome linker gene families in mesophilic red algae.</title>
        <authorList>
            <person name="Lee J."/>
            <person name="Kim D."/>
            <person name="Bhattacharya D."/>
            <person name="Yoon H.S."/>
        </authorList>
    </citation>
    <scope>NUCLEOTIDE SEQUENCE [LARGE SCALE GENOMIC DNA]</scope>
    <source>
        <strain evidence="3">CCMP 1328</strain>
    </source>
</reference>
<comment type="caution">
    <text evidence="2">The sequence shown here is derived from an EMBL/GenBank/DDBJ whole genome shotgun (WGS) entry which is preliminary data.</text>
</comment>
<dbReference type="GO" id="GO:0005634">
    <property type="term" value="C:nucleus"/>
    <property type="evidence" value="ECO:0007669"/>
    <property type="project" value="InterPro"/>
</dbReference>
<feature type="domain" description="RSE1/DDB1/CPSF1 C-terminal" evidence="1">
    <location>
        <begin position="78"/>
        <end position="339"/>
    </location>
</feature>
<name>A0A5J4YV11_PORPP</name>
<evidence type="ECO:0000259" key="1">
    <source>
        <dbReference type="Pfam" id="PF03178"/>
    </source>
</evidence>
<dbReference type="InterPro" id="IPR050358">
    <property type="entry name" value="RSE1/DDB1/CFT1"/>
</dbReference>
<accession>A0A5J4YV11</accession>
<dbReference type="Pfam" id="PF03178">
    <property type="entry name" value="CPSF_A"/>
    <property type="match status" value="1"/>
</dbReference>
<sequence>MNGTRLIFWDKPNMPHVCVSLIGADTNTPAVIRTYKVEEGSAGAGTSVNESPEESVEAGKLALQAAVQAPKSSPAPLQTGLVRIHDTVVEGVCNVLCEFGGRLLAGVGRSLLLFDLGRKKLLKKCETAHVVQHKIVDISPAGGCRLFVADVQSSVSVVEYDPEYNVFLALAGDPVPRYCSSILALDYCTVAVGDKFGNVAVLSIPISCSAAPMAAAAAAATMSTNNCLPDEQRFLLTLEACFHVGSVVTGLLKMNSVDSLLTSGNGSSGGVLVYTLIDGTVGALLPFDTKQSVSFMANVERAMRERRELLLAGRDHLAYRSSFYPVKHVIDGDLCELFASLSPADQAAVASKARVGTALVLTRLQALRLAAM</sequence>
<dbReference type="GO" id="GO:0003676">
    <property type="term" value="F:nucleic acid binding"/>
    <property type="evidence" value="ECO:0007669"/>
    <property type="project" value="InterPro"/>
</dbReference>